<proteinExistence type="predicted"/>
<accession>A0A8H8P5A5</accession>
<keyword evidence="2 5" id="KW-0812">Transmembrane</keyword>
<sequence length="380" mass="43013">MTNTCEASATVGQGNPWYTRRPGWITSGIFVIIISAITFISVARHARNYRAPKEQRQIRILYMPFVYGVVNWLAYRFIHQYVYLSLIYVVYEVFALAAFLYLMIEYVSNAAATNSLEEALVKKDKARLPAPWCCFRYRPTKSYFIHMVKWLVLQFIIIRPIVSVISITLHALGVLCPSKMNPKYPNLWLTIIDLLSMMTAMYGLLLFYNLTRKEIEGHRPLLKFLIIKGIVALTVIQEFVFRLLRTSDKIKPSENFPAAEVADSLNAFLLSIEMAGAAAAMLSAFSASEHSNDAKPRGTIAQAILDSVNFGDFMSEIKQSVVFFWYRRQNRSRRASEEPFTTLNYHKPSADGIASGRTSSINLESGLSSKDGTRVVVSPV</sequence>
<organism evidence="6 7">
    <name type="scientific">Rhizoctonia solani</name>
    <dbReference type="NCBI Taxonomy" id="456999"/>
    <lineage>
        <taxon>Eukaryota</taxon>
        <taxon>Fungi</taxon>
        <taxon>Dikarya</taxon>
        <taxon>Basidiomycota</taxon>
        <taxon>Agaricomycotina</taxon>
        <taxon>Agaricomycetes</taxon>
        <taxon>Cantharellales</taxon>
        <taxon>Ceratobasidiaceae</taxon>
        <taxon>Rhizoctonia</taxon>
    </lineage>
</organism>
<feature type="transmembrane region" description="Helical" evidence="5">
    <location>
        <begin position="81"/>
        <end position="104"/>
    </location>
</feature>
<dbReference type="SMART" id="SM01417">
    <property type="entry name" value="Solute_trans_a"/>
    <property type="match status" value="1"/>
</dbReference>
<evidence type="ECO:0000256" key="2">
    <source>
        <dbReference type="ARBA" id="ARBA00022692"/>
    </source>
</evidence>
<dbReference type="AlphaFoldDB" id="A0A8H8P5A5"/>
<evidence type="ECO:0000313" key="7">
    <source>
        <dbReference type="Proteomes" id="UP000650533"/>
    </source>
</evidence>
<reference evidence="6" key="1">
    <citation type="submission" date="2020-05" db="EMBL/GenBank/DDBJ databases">
        <title>Evolutionary and genomic comparisons of hybrid uninucleate and nonhybrid Rhizoctonia fungi.</title>
        <authorList>
            <person name="Li C."/>
            <person name="Chen X."/>
        </authorList>
    </citation>
    <scope>NUCLEOTIDE SEQUENCE</scope>
    <source>
        <strain evidence="6">AG-1 IA</strain>
    </source>
</reference>
<evidence type="ECO:0000256" key="5">
    <source>
        <dbReference type="SAM" id="Phobius"/>
    </source>
</evidence>
<protein>
    <submittedName>
        <fullName evidence="6">Organic solute transporter Ostalpha</fullName>
    </submittedName>
</protein>
<evidence type="ECO:0000256" key="3">
    <source>
        <dbReference type="ARBA" id="ARBA00022989"/>
    </source>
</evidence>
<dbReference type="Proteomes" id="UP000650533">
    <property type="component" value="Chromosome 11"/>
</dbReference>
<dbReference type="KEGG" id="rsx:RhiXN_10495"/>
<dbReference type="GO" id="GO:0016020">
    <property type="term" value="C:membrane"/>
    <property type="evidence" value="ECO:0007669"/>
    <property type="project" value="UniProtKB-SubCell"/>
</dbReference>
<dbReference type="RefSeq" id="XP_043184408.1">
    <property type="nucleotide sequence ID" value="XM_043330311.1"/>
</dbReference>
<feature type="transmembrane region" description="Helical" evidence="5">
    <location>
        <begin position="221"/>
        <end position="244"/>
    </location>
</feature>
<dbReference type="EMBL" id="CP059668">
    <property type="protein sequence ID" value="QRW24171.1"/>
    <property type="molecule type" value="Genomic_DNA"/>
</dbReference>
<comment type="subcellular location">
    <subcellularLocation>
        <location evidence="1">Membrane</location>
        <topology evidence="1">Multi-pass membrane protein</topology>
    </subcellularLocation>
</comment>
<dbReference type="Pfam" id="PF03619">
    <property type="entry name" value="Solute_trans_a"/>
    <property type="match status" value="1"/>
</dbReference>
<keyword evidence="4 5" id="KW-0472">Membrane</keyword>
<dbReference type="GeneID" id="67032774"/>
<gene>
    <name evidence="6" type="ORF">RhiXN_10495</name>
</gene>
<name>A0A8H8P5A5_9AGAM</name>
<dbReference type="PANTHER" id="PTHR23423">
    <property type="entry name" value="ORGANIC SOLUTE TRANSPORTER-RELATED"/>
    <property type="match status" value="1"/>
</dbReference>
<feature type="transmembrane region" description="Helical" evidence="5">
    <location>
        <begin position="24"/>
        <end position="46"/>
    </location>
</feature>
<feature type="transmembrane region" description="Helical" evidence="5">
    <location>
        <begin position="150"/>
        <end position="175"/>
    </location>
</feature>
<evidence type="ECO:0000313" key="6">
    <source>
        <dbReference type="EMBL" id="QRW24171.1"/>
    </source>
</evidence>
<dbReference type="InterPro" id="IPR005178">
    <property type="entry name" value="Ostalpha/TMEM184C"/>
</dbReference>
<evidence type="ECO:0000256" key="4">
    <source>
        <dbReference type="ARBA" id="ARBA00023136"/>
    </source>
</evidence>
<keyword evidence="3 5" id="KW-1133">Transmembrane helix</keyword>
<feature type="transmembrane region" description="Helical" evidence="5">
    <location>
        <begin position="187"/>
        <end position="209"/>
    </location>
</feature>
<evidence type="ECO:0000256" key="1">
    <source>
        <dbReference type="ARBA" id="ARBA00004141"/>
    </source>
</evidence>
<feature type="transmembrane region" description="Helical" evidence="5">
    <location>
        <begin position="58"/>
        <end position="75"/>
    </location>
</feature>